<feature type="domain" description="SWIM-type" evidence="3">
    <location>
        <begin position="52"/>
        <end position="89"/>
    </location>
</feature>
<evidence type="ECO:0000313" key="5">
    <source>
        <dbReference type="Proteomes" id="UP000754821"/>
    </source>
</evidence>
<keyword evidence="1" id="KW-0862">Zinc</keyword>
<gene>
    <name evidence="4" type="ORF">EI163_02595</name>
</gene>
<evidence type="ECO:0000259" key="3">
    <source>
        <dbReference type="PROSITE" id="PS50966"/>
    </source>
</evidence>
<dbReference type="Proteomes" id="UP000754821">
    <property type="component" value="Unassembled WGS sequence"/>
</dbReference>
<dbReference type="PROSITE" id="PS50966">
    <property type="entry name" value="ZF_SWIM"/>
    <property type="match status" value="1"/>
</dbReference>
<protein>
    <recommendedName>
        <fullName evidence="3">SWIM-type domain-containing protein</fullName>
    </recommendedName>
</protein>
<accession>A0ABR9F8Q6</accession>
<keyword evidence="1" id="KW-0479">Metal-binding</keyword>
<evidence type="ECO:0000256" key="1">
    <source>
        <dbReference type="PROSITE-ProRule" id="PRU00325"/>
    </source>
</evidence>
<dbReference type="RefSeq" id="WP_192526574.1">
    <property type="nucleotide sequence ID" value="NZ_RRZC01000002.1"/>
</dbReference>
<keyword evidence="2" id="KW-0175">Coiled coil</keyword>
<reference evidence="4 5" key="1">
    <citation type="submission" date="2020-07" db="EMBL/GenBank/DDBJ databases">
        <title>Halophilic bacteria isolated from french cheeses.</title>
        <authorList>
            <person name="Kothe C.I."/>
            <person name="Farah-Kraiem B."/>
            <person name="Renault P."/>
            <person name="Dridi B."/>
        </authorList>
    </citation>
    <scope>NUCLEOTIDE SEQUENCE [LARGE SCALE GENOMIC DNA]</scope>
    <source>
        <strain evidence="4 5">FME16</strain>
    </source>
</reference>
<sequence>MQDDALSDGQLILLAGEAAFGRGVAYYQQGMVVDWHLSNTTVTATVEGSETYHVKLKLLKRGLEGSCDCPASEGIDFCKHCVAVALAYRSDRAEQQRLAQGNDSERIRGYLEQLDKTSLIDNLASLIDSDPYLHQRWLLRADSALGTLDHKALKKRITAALPLKRELYRYSQVKAYFANAEPTIETLTEQLPSLSPEKSLTLIDYALSRLSRVLESIDDSGGFRFPIEQQLQELHVQTLKQLAWPVDKQAKYLYDIISSGQEDTYAAIPSAYNDVLGEDGLAAYNALLQAELDKLPPLPANATWDTEYRYIRLTMPLMDHAKERRDIDAMLALYAKTASKPLDCLRAAQACVELGAWEYLPEWIERLRRLPKPQHQRFQIERQRLEIQLNLHQSKIEAAAKQLWALYQHTFCLDDYKWLCDIADAYQLEEDYRQQVTHWLKEQLITPKANGASTKAYAHVRYANCLLEIYLNEDDLPQALMLCETYQVDPGLLYQVARKAPPQASLPLYRRLAESHIQVTQNSHYQQAVKLLKELKGRLTTDAQHEAFTQLLNDLAHDFKAKRNFIKYLKEAFPQ</sequence>
<keyword evidence="5" id="KW-1185">Reference proteome</keyword>
<keyword evidence="1" id="KW-0863">Zinc-finger</keyword>
<feature type="coiled-coil region" evidence="2">
    <location>
        <begin position="375"/>
        <end position="402"/>
    </location>
</feature>
<dbReference type="EMBL" id="RRZC01000002">
    <property type="protein sequence ID" value="MBE0402454.1"/>
    <property type="molecule type" value="Genomic_DNA"/>
</dbReference>
<name>A0ABR9F8Q6_9GAMM</name>
<dbReference type="InterPro" id="IPR007527">
    <property type="entry name" value="Znf_SWIM"/>
</dbReference>
<proteinExistence type="predicted"/>
<organism evidence="4 5">
    <name type="scientific">Halomonas citrativorans</name>
    <dbReference type="NCBI Taxonomy" id="2742612"/>
    <lineage>
        <taxon>Bacteria</taxon>
        <taxon>Pseudomonadati</taxon>
        <taxon>Pseudomonadota</taxon>
        <taxon>Gammaproteobacteria</taxon>
        <taxon>Oceanospirillales</taxon>
        <taxon>Halomonadaceae</taxon>
        <taxon>Halomonas</taxon>
    </lineage>
</organism>
<evidence type="ECO:0000256" key="2">
    <source>
        <dbReference type="SAM" id="Coils"/>
    </source>
</evidence>
<comment type="caution">
    <text evidence="4">The sequence shown here is derived from an EMBL/GenBank/DDBJ whole genome shotgun (WGS) entry which is preliminary data.</text>
</comment>
<evidence type="ECO:0000313" key="4">
    <source>
        <dbReference type="EMBL" id="MBE0402454.1"/>
    </source>
</evidence>